<dbReference type="KEGG" id="strr:EKD16_18800"/>
<evidence type="ECO:0000313" key="4">
    <source>
        <dbReference type="EMBL" id="QBI55523.1"/>
    </source>
</evidence>
<feature type="domain" description="AMP-dependent synthetase/ligase" evidence="2">
    <location>
        <begin position="41"/>
        <end position="412"/>
    </location>
</feature>
<evidence type="ECO:0000313" key="5">
    <source>
        <dbReference type="Proteomes" id="UP000292235"/>
    </source>
</evidence>
<evidence type="ECO:0000259" key="3">
    <source>
        <dbReference type="Pfam" id="PF13193"/>
    </source>
</evidence>
<dbReference type="PANTHER" id="PTHR43767:SF1">
    <property type="entry name" value="NONRIBOSOMAL PEPTIDE SYNTHASE PES1 (EUROFUNG)-RELATED"/>
    <property type="match status" value="1"/>
</dbReference>
<dbReference type="GO" id="GO:0016878">
    <property type="term" value="F:acid-thiol ligase activity"/>
    <property type="evidence" value="ECO:0007669"/>
    <property type="project" value="UniProtKB-ARBA"/>
</dbReference>
<feature type="region of interest" description="Disordered" evidence="1">
    <location>
        <begin position="184"/>
        <end position="203"/>
    </location>
</feature>
<dbReference type="RefSeq" id="WP_131099516.1">
    <property type="nucleotide sequence ID" value="NZ_CP036455.1"/>
</dbReference>
<feature type="compositionally biased region" description="Low complexity" evidence="1">
    <location>
        <begin position="558"/>
        <end position="571"/>
    </location>
</feature>
<dbReference type="Proteomes" id="UP000292235">
    <property type="component" value="Chromosome"/>
</dbReference>
<dbReference type="EC" id="6.2.1.-" evidence="4"/>
<feature type="domain" description="AMP-binding enzyme C-terminal" evidence="3">
    <location>
        <begin position="464"/>
        <end position="542"/>
    </location>
</feature>
<dbReference type="InterPro" id="IPR050237">
    <property type="entry name" value="ATP-dep_AMP-bd_enzyme"/>
</dbReference>
<name>A0A4P6Q4K5_9ACTN</name>
<dbReference type="EMBL" id="CP036455">
    <property type="protein sequence ID" value="QBI55523.1"/>
    <property type="molecule type" value="Genomic_DNA"/>
</dbReference>
<dbReference type="SUPFAM" id="SSF56801">
    <property type="entry name" value="Acetyl-CoA synthetase-like"/>
    <property type="match status" value="1"/>
</dbReference>
<gene>
    <name evidence="4" type="primary">fadK</name>
    <name evidence="4" type="ORF">EKD16_18800</name>
</gene>
<feature type="compositionally biased region" description="Basic and acidic residues" evidence="1">
    <location>
        <begin position="186"/>
        <end position="199"/>
    </location>
</feature>
<dbReference type="InterPro" id="IPR045851">
    <property type="entry name" value="AMP-bd_C_sf"/>
</dbReference>
<dbReference type="InterPro" id="IPR000873">
    <property type="entry name" value="AMP-dep_synth/lig_dom"/>
</dbReference>
<sequence>MTTAWTSNNGIVLADLVPAELRRTWVEHGHCPDTDLYTLFRGRVRDHPRRDAVVDGEGTLDYAALDTRVRRIAAALADSGIGPRDIVAVQLPNGWRAVAAELAIAAVGAVSLPYPAMRGRAGIAALLRRSRAVAVIAGDPTGRTHPLAELARLRPELPHLAAVFSFGDDRAPATATAALDAAAGAEHADRREWPPRRVPPESPARILVTSGSESEPKMIAYSHNAFAGGRANYVAALHDGTMPMRNLVLVPLASSYGSLGTPVTLAGLGGTLLVLDGVDPAAVLRAVSEHRPTHLFAVPTLLRRLAAHPGAVGEDTSSLRAVVTSSAVLEADVIDAAHRRFGRPVLNVYGSADGMNCHTPLGASARPGGVTGRPDPAVADIRIVGTGDGDGDGDRDGEGEIWARGPMTPLCYVDAPELDARYRAEGGWVRSGDRGRFEEDGALRVIDRLKRVVKRGGYTISPREVEGHLAAHPAVAEAVCVGVPDPVLGERLCACVVQAPGTEPLTPAALHAFLEDARGLERAKLPEVLLRLAELPLGATGKVCRHTLAEWGAESGERSAPPAAAASEPGPLRSRLREGS</sequence>
<dbReference type="OrthoDB" id="4507402at2"/>
<dbReference type="Gene3D" id="3.30.300.30">
    <property type="match status" value="1"/>
</dbReference>
<accession>A0A4P6Q4K5</accession>
<keyword evidence="4" id="KW-0436">Ligase</keyword>
<feature type="region of interest" description="Disordered" evidence="1">
    <location>
        <begin position="553"/>
        <end position="580"/>
    </location>
</feature>
<organism evidence="4 5">
    <name type="scientific">Streptomonospora litoralis</name>
    <dbReference type="NCBI Taxonomy" id="2498135"/>
    <lineage>
        <taxon>Bacteria</taxon>
        <taxon>Bacillati</taxon>
        <taxon>Actinomycetota</taxon>
        <taxon>Actinomycetes</taxon>
        <taxon>Streptosporangiales</taxon>
        <taxon>Nocardiopsidaceae</taxon>
        <taxon>Streptomonospora</taxon>
    </lineage>
</organism>
<reference evidence="4 5" key="1">
    <citation type="submission" date="2019-02" db="EMBL/GenBank/DDBJ databases">
        <authorList>
            <person name="Khodamoradi S."/>
            <person name="Hahnke R.L."/>
            <person name="Kaempfer P."/>
            <person name="Schumann P."/>
            <person name="Rohde M."/>
            <person name="Steinert M."/>
            <person name="Luzhetskyy A."/>
            <person name="Wink J."/>
            <person name="Ruckert C."/>
        </authorList>
    </citation>
    <scope>NUCLEOTIDE SEQUENCE [LARGE SCALE GENOMIC DNA]</scope>
    <source>
        <strain evidence="4 5">M2</strain>
    </source>
</reference>
<dbReference type="Pfam" id="PF13193">
    <property type="entry name" value="AMP-binding_C"/>
    <property type="match status" value="1"/>
</dbReference>
<dbReference type="CDD" id="cd04433">
    <property type="entry name" value="AFD_class_I"/>
    <property type="match status" value="1"/>
</dbReference>
<protein>
    <submittedName>
        <fullName evidence="4">Short-chain-fatty-acid--CoA ligase</fullName>
        <ecNumber evidence="4">6.2.1.-</ecNumber>
    </submittedName>
</protein>
<dbReference type="PANTHER" id="PTHR43767">
    <property type="entry name" value="LONG-CHAIN-FATTY-ACID--COA LIGASE"/>
    <property type="match status" value="1"/>
</dbReference>
<dbReference type="InterPro" id="IPR025110">
    <property type="entry name" value="AMP-bd_C"/>
</dbReference>
<proteinExistence type="predicted"/>
<dbReference type="InterPro" id="IPR042099">
    <property type="entry name" value="ANL_N_sf"/>
</dbReference>
<evidence type="ECO:0000259" key="2">
    <source>
        <dbReference type="Pfam" id="PF00501"/>
    </source>
</evidence>
<keyword evidence="5" id="KW-1185">Reference proteome</keyword>
<dbReference type="Gene3D" id="3.40.50.12780">
    <property type="entry name" value="N-terminal domain of ligase-like"/>
    <property type="match status" value="1"/>
</dbReference>
<evidence type="ECO:0000256" key="1">
    <source>
        <dbReference type="SAM" id="MobiDB-lite"/>
    </source>
</evidence>
<dbReference type="Pfam" id="PF00501">
    <property type="entry name" value="AMP-binding"/>
    <property type="match status" value="1"/>
</dbReference>
<dbReference type="AlphaFoldDB" id="A0A4P6Q4K5"/>